<evidence type="ECO:0000256" key="4">
    <source>
        <dbReference type="ARBA" id="ARBA00023004"/>
    </source>
</evidence>
<dbReference type="PANTHER" id="PTHR43728">
    <property type="entry name" value="SLR0304 PROTEIN"/>
    <property type="match status" value="1"/>
</dbReference>
<keyword evidence="9" id="KW-1185">Reference proteome</keyword>
<dbReference type="GO" id="GO:0046872">
    <property type="term" value="F:metal ion binding"/>
    <property type="evidence" value="ECO:0007669"/>
    <property type="project" value="UniProtKB-KW"/>
</dbReference>
<evidence type="ECO:0000256" key="3">
    <source>
        <dbReference type="ARBA" id="ARBA00022723"/>
    </source>
</evidence>
<dbReference type="OrthoDB" id="9810775at2"/>
<evidence type="ECO:0000256" key="5">
    <source>
        <dbReference type="ARBA" id="ARBA00023014"/>
    </source>
</evidence>
<dbReference type="InterPro" id="IPR024521">
    <property type="entry name" value="ArsS-like_C"/>
</dbReference>
<evidence type="ECO:0000313" key="9">
    <source>
        <dbReference type="Proteomes" id="UP000006048"/>
    </source>
</evidence>
<dbReference type="STRING" id="869212.Turpa_2956"/>
<dbReference type="RefSeq" id="WP_014804097.1">
    <property type="nucleotide sequence ID" value="NC_018020.1"/>
</dbReference>
<dbReference type="EMBL" id="CP002959">
    <property type="protein sequence ID" value="AFM13595.1"/>
    <property type="molecule type" value="Genomic_DNA"/>
</dbReference>
<dbReference type="PANTHER" id="PTHR43728:SF1">
    <property type="entry name" value="FE-S OXIDOREDUCTASE"/>
    <property type="match status" value="1"/>
</dbReference>
<feature type="domain" description="Radical SAM core" evidence="6">
    <location>
        <begin position="41"/>
        <end position="187"/>
    </location>
</feature>
<keyword evidence="3" id="KW-0479">Metal-binding</keyword>
<dbReference type="InterPro" id="IPR007197">
    <property type="entry name" value="rSAM"/>
</dbReference>
<evidence type="ECO:0000256" key="2">
    <source>
        <dbReference type="ARBA" id="ARBA00022691"/>
    </source>
</evidence>
<dbReference type="GO" id="GO:0003824">
    <property type="term" value="F:catalytic activity"/>
    <property type="evidence" value="ECO:0007669"/>
    <property type="project" value="InterPro"/>
</dbReference>
<dbReference type="SUPFAM" id="SSF102114">
    <property type="entry name" value="Radical SAM enzymes"/>
    <property type="match status" value="1"/>
</dbReference>
<evidence type="ECO:0000259" key="6">
    <source>
        <dbReference type="Pfam" id="PF04055"/>
    </source>
</evidence>
<accession>I4B8I8</accession>
<feature type="domain" description="Arsenosugar biosynthesis radical SAM protein ArsS-like C-terminal" evidence="7">
    <location>
        <begin position="195"/>
        <end position="327"/>
    </location>
</feature>
<keyword evidence="2" id="KW-0949">S-adenosyl-L-methionine</keyword>
<dbReference type="InterPro" id="IPR026351">
    <property type="entry name" value="rSAM_ArsS-like"/>
</dbReference>
<organism evidence="8 9">
    <name type="scientific">Turneriella parva (strain ATCC BAA-1111 / DSM 21527 / NCTC 11395 / H)</name>
    <name type="common">Leptospira parva</name>
    <dbReference type="NCBI Taxonomy" id="869212"/>
    <lineage>
        <taxon>Bacteria</taxon>
        <taxon>Pseudomonadati</taxon>
        <taxon>Spirochaetota</taxon>
        <taxon>Spirochaetia</taxon>
        <taxon>Leptospirales</taxon>
        <taxon>Leptospiraceae</taxon>
        <taxon>Turneriella</taxon>
    </lineage>
</organism>
<sequence length="329" mass="36328">MKLSTQEQLHLLGAAAEPFSAKAGADGSRYLKPESIATFQINLGRWCNQACRHCHVDASPNRTEIMNDEVFEKCLNIIAGHSSIKTVDITGGAPEGHARFRELVERSRAAGKHVIDRCNLTILREEGYGDMAEFLARHRVEIVASLPHFAESRTDAQRGAGVFSKSIAALQHLNALGYGDSLTLNLVYNPTGIFLSGNQGQLEREFREKLLADYNIRFNNLFCINNMPINRFLFALEKGGKTHTYVSTLVNAYNPQTLPGLMCRSQISVGYDGKIYDCDFNQMLEMTAEPVAHIDQFDETRFLERTIRTANHCYGCTAGAGSSCGGAVA</sequence>
<dbReference type="GO" id="GO:0051536">
    <property type="term" value="F:iron-sulfur cluster binding"/>
    <property type="evidence" value="ECO:0007669"/>
    <property type="project" value="UniProtKB-KW"/>
</dbReference>
<dbReference type="Pfam" id="PF12345">
    <property type="entry name" value="DUF3641"/>
    <property type="match status" value="1"/>
</dbReference>
<dbReference type="Gene3D" id="3.20.20.70">
    <property type="entry name" value="Aldolase class I"/>
    <property type="match status" value="1"/>
</dbReference>
<dbReference type="HOGENOM" id="CLU_050695_0_0_12"/>
<protein>
    <submittedName>
        <fullName evidence="8">Radical SAM domain protein</fullName>
    </submittedName>
</protein>
<dbReference type="Proteomes" id="UP000006048">
    <property type="component" value="Chromosome"/>
</dbReference>
<dbReference type="Pfam" id="PF04055">
    <property type="entry name" value="Radical_SAM"/>
    <property type="match status" value="1"/>
</dbReference>
<dbReference type="KEGG" id="tpx:Turpa_2956"/>
<dbReference type="InterPro" id="IPR013785">
    <property type="entry name" value="Aldolase_TIM"/>
</dbReference>
<dbReference type="NCBIfam" id="TIGR04167">
    <property type="entry name" value="rSAM_SeCys"/>
    <property type="match status" value="1"/>
</dbReference>
<evidence type="ECO:0000259" key="7">
    <source>
        <dbReference type="Pfam" id="PF12345"/>
    </source>
</evidence>
<evidence type="ECO:0000256" key="1">
    <source>
        <dbReference type="ARBA" id="ARBA00001966"/>
    </source>
</evidence>
<reference evidence="8 9" key="1">
    <citation type="submission" date="2012-06" db="EMBL/GenBank/DDBJ databases">
        <title>The complete chromosome of genome of Turneriella parva DSM 21527.</title>
        <authorList>
            <consortium name="US DOE Joint Genome Institute (JGI-PGF)"/>
            <person name="Lucas S."/>
            <person name="Han J."/>
            <person name="Lapidus A."/>
            <person name="Bruce D."/>
            <person name="Goodwin L."/>
            <person name="Pitluck S."/>
            <person name="Peters L."/>
            <person name="Kyrpides N."/>
            <person name="Mavromatis K."/>
            <person name="Ivanova N."/>
            <person name="Mikhailova N."/>
            <person name="Chertkov O."/>
            <person name="Detter J.C."/>
            <person name="Tapia R."/>
            <person name="Han C."/>
            <person name="Land M."/>
            <person name="Hauser L."/>
            <person name="Markowitz V."/>
            <person name="Cheng J.-F."/>
            <person name="Hugenholtz P."/>
            <person name="Woyke T."/>
            <person name="Wu D."/>
            <person name="Gronow S."/>
            <person name="Wellnitz S."/>
            <person name="Brambilla E."/>
            <person name="Klenk H.-P."/>
            <person name="Eisen J.A."/>
        </authorList>
    </citation>
    <scope>NUCLEOTIDE SEQUENCE [LARGE SCALE GENOMIC DNA]</scope>
    <source>
        <strain evidence="9">ATCC BAA-1111 / DSM 21527 / NCTC 11395 / H</strain>
    </source>
</reference>
<proteinExistence type="predicted"/>
<dbReference type="AlphaFoldDB" id="I4B8I8"/>
<comment type="cofactor">
    <cofactor evidence="1">
        <name>[4Fe-4S] cluster</name>
        <dbReference type="ChEBI" id="CHEBI:49883"/>
    </cofactor>
</comment>
<dbReference type="CDD" id="cd01335">
    <property type="entry name" value="Radical_SAM"/>
    <property type="match status" value="1"/>
</dbReference>
<dbReference type="InterPro" id="IPR058240">
    <property type="entry name" value="rSAM_sf"/>
</dbReference>
<evidence type="ECO:0000313" key="8">
    <source>
        <dbReference type="EMBL" id="AFM13595.1"/>
    </source>
</evidence>
<dbReference type="SFLD" id="SFLDS00029">
    <property type="entry name" value="Radical_SAM"/>
    <property type="match status" value="1"/>
</dbReference>
<keyword evidence="5" id="KW-0411">Iron-sulfur</keyword>
<keyword evidence="4" id="KW-0408">Iron</keyword>
<dbReference type="PATRIC" id="fig|869212.3.peg.2980"/>
<name>I4B8I8_TURPD</name>
<gene>
    <name evidence="8" type="ordered locus">Turpa_2956</name>
</gene>